<sequence>MRCLSCLGLSKESPRDVLLIKQNGKIIKSKQGTLVKHILASYPNHVVLQCWSKSLNPAVPVTVLPDSSQLGWGDDNSIYLLVAKDQGLSDPETLMRSILSRITSAGNSNGDRSHDQNSGDKDGNGKTQLSNACFEYRKSLWQPALHTIPETPSPQNL</sequence>
<feature type="compositionally biased region" description="Basic and acidic residues" evidence="1">
    <location>
        <begin position="111"/>
        <end position="124"/>
    </location>
</feature>
<evidence type="ECO:0000313" key="2">
    <source>
        <dbReference type="EMBL" id="OAY58856.1"/>
    </source>
</evidence>
<dbReference type="EMBL" id="CM004388">
    <property type="protein sequence ID" value="OAY58856.1"/>
    <property type="molecule type" value="Genomic_DNA"/>
</dbReference>
<evidence type="ECO:0000313" key="3">
    <source>
        <dbReference type="Proteomes" id="UP000091857"/>
    </source>
</evidence>
<reference evidence="3" key="1">
    <citation type="journal article" date="2016" name="Nat. Biotechnol.">
        <title>Sequencing wild and cultivated cassava and related species reveals extensive interspecific hybridization and genetic diversity.</title>
        <authorList>
            <person name="Bredeson J.V."/>
            <person name="Lyons J.B."/>
            <person name="Prochnik S.E."/>
            <person name="Wu G.A."/>
            <person name="Ha C.M."/>
            <person name="Edsinger-Gonzales E."/>
            <person name="Grimwood J."/>
            <person name="Schmutz J."/>
            <person name="Rabbi I.Y."/>
            <person name="Egesi C."/>
            <person name="Nauluvula P."/>
            <person name="Lebot V."/>
            <person name="Ndunguru J."/>
            <person name="Mkamilo G."/>
            <person name="Bart R.S."/>
            <person name="Setter T.L."/>
            <person name="Gleadow R.M."/>
            <person name="Kulakow P."/>
            <person name="Ferguson M.E."/>
            <person name="Rounsley S."/>
            <person name="Rokhsar D.S."/>
        </authorList>
    </citation>
    <scope>NUCLEOTIDE SEQUENCE [LARGE SCALE GENOMIC DNA]</scope>
    <source>
        <strain evidence="3">cv. AM560-2</strain>
    </source>
</reference>
<organism evidence="2 3">
    <name type="scientific">Manihot esculenta</name>
    <name type="common">Cassava</name>
    <name type="synonym">Jatropha manihot</name>
    <dbReference type="NCBI Taxonomy" id="3983"/>
    <lineage>
        <taxon>Eukaryota</taxon>
        <taxon>Viridiplantae</taxon>
        <taxon>Streptophyta</taxon>
        <taxon>Embryophyta</taxon>
        <taxon>Tracheophyta</taxon>
        <taxon>Spermatophyta</taxon>
        <taxon>Magnoliopsida</taxon>
        <taxon>eudicotyledons</taxon>
        <taxon>Gunneridae</taxon>
        <taxon>Pentapetalae</taxon>
        <taxon>rosids</taxon>
        <taxon>fabids</taxon>
        <taxon>Malpighiales</taxon>
        <taxon>Euphorbiaceae</taxon>
        <taxon>Crotonoideae</taxon>
        <taxon>Manihoteae</taxon>
        <taxon>Manihot</taxon>
    </lineage>
</organism>
<name>A0A2C9WI95_MANES</name>
<keyword evidence="3" id="KW-1185">Reference proteome</keyword>
<dbReference type="Gramene" id="Manes.02G212000.1.v8.1">
    <property type="protein sequence ID" value="Manes.02G212000.1.v8.1.CDS.1"/>
    <property type="gene ID" value="Manes.02G212000.v8.1"/>
</dbReference>
<feature type="region of interest" description="Disordered" evidence="1">
    <location>
        <begin position="104"/>
        <end position="128"/>
    </location>
</feature>
<dbReference type="AlphaFoldDB" id="A0A2C9WI95"/>
<accession>A0A2C9WI95</accession>
<dbReference type="Proteomes" id="UP000091857">
    <property type="component" value="Chromosome 2"/>
</dbReference>
<dbReference type="Pfam" id="PF14009">
    <property type="entry name" value="PADRE"/>
    <property type="match status" value="1"/>
</dbReference>
<gene>
    <name evidence="2" type="ORF">MANES_02G212000v8</name>
</gene>
<proteinExistence type="predicted"/>
<evidence type="ECO:0000256" key="1">
    <source>
        <dbReference type="SAM" id="MobiDB-lite"/>
    </source>
</evidence>
<comment type="caution">
    <text evidence="2">The sequence shown here is derived from an EMBL/GenBank/DDBJ whole genome shotgun (WGS) entry which is preliminary data.</text>
</comment>
<dbReference type="InterPro" id="IPR025322">
    <property type="entry name" value="PADRE_dom"/>
</dbReference>
<protein>
    <submittedName>
        <fullName evidence="2">Uncharacterized protein</fullName>
    </submittedName>
</protein>